<evidence type="ECO:0000256" key="4">
    <source>
        <dbReference type="ARBA" id="ARBA00022679"/>
    </source>
</evidence>
<feature type="domain" description="Aminotransferase class I/classII large" evidence="7">
    <location>
        <begin position="28"/>
        <end position="355"/>
    </location>
</feature>
<dbReference type="InterPro" id="IPR015422">
    <property type="entry name" value="PyrdxlP-dep_Trfase_small"/>
</dbReference>
<sequence length="364" mass="39981">MKESIKDLKPYVPEEPVEALKARLGVERVVRLSANENPYGTSPAVREAVIDYVTKHDSSQYPDGNASSLRTALANHLGVAETSLVIGVGLDEVITMLSRAFLTDKDSIVISTPTFSEYALNAQLEGAVIKGVPCDAVTGATDLAGMLNAIDETTKLVWLCNPNNPTGTYCSLASLRDFMNKVPQDVLVLIDEAYIEFVTTTETASALPLLKEFTNMGLMRTFSKAYGLANYRVGYLVLSPELVNYVQAIRLPYNLNSVSQVAAEAALMDQAFIADVVAANAKARQGWEACLDELKLHYYHSEANFIFVEFASPEEAKAIADVWLKTGYQVRSGLSPEWLRITVGQAADCEKMQELLKVYCKEER</sequence>
<keyword evidence="3 6" id="KW-0032">Aminotransferase</keyword>
<dbReference type="UniPathway" id="UPA00031">
    <property type="reaction ID" value="UER00012"/>
</dbReference>
<evidence type="ECO:0000313" key="8">
    <source>
        <dbReference type="EMBL" id="VYT76421.1"/>
    </source>
</evidence>
<dbReference type="EC" id="2.6.1.9" evidence="6"/>
<comment type="subunit">
    <text evidence="2 6">Homodimer.</text>
</comment>
<feature type="modified residue" description="N6-(pyridoxal phosphate)lysine" evidence="6">
    <location>
        <position position="224"/>
    </location>
</feature>
<dbReference type="NCBIfam" id="TIGR01141">
    <property type="entry name" value="hisC"/>
    <property type="match status" value="1"/>
</dbReference>
<keyword evidence="6" id="KW-0368">Histidine biosynthesis</keyword>
<dbReference type="PANTHER" id="PTHR43643:SF3">
    <property type="entry name" value="HISTIDINOL-PHOSPHATE AMINOTRANSFERASE"/>
    <property type="match status" value="1"/>
</dbReference>
<accession>A0A6N2ZB70</accession>
<keyword evidence="6" id="KW-0028">Amino-acid biosynthesis</keyword>
<dbReference type="Gene3D" id="3.90.1150.10">
    <property type="entry name" value="Aspartate Aminotransferase, domain 1"/>
    <property type="match status" value="1"/>
</dbReference>
<evidence type="ECO:0000256" key="2">
    <source>
        <dbReference type="ARBA" id="ARBA00011738"/>
    </source>
</evidence>
<dbReference type="AlphaFoldDB" id="A0A6N2ZB70"/>
<comment type="catalytic activity">
    <reaction evidence="6">
        <text>L-histidinol phosphate + 2-oxoglutarate = 3-(imidazol-4-yl)-2-oxopropyl phosphate + L-glutamate</text>
        <dbReference type="Rhea" id="RHEA:23744"/>
        <dbReference type="ChEBI" id="CHEBI:16810"/>
        <dbReference type="ChEBI" id="CHEBI:29985"/>
        <dbReference type="ChEBI" id="CHEBI:57766"/>
        <dbReference type="ChEBI" id="CHEBI:57980"/>
        <dbReference type="EC" id="2.6.1.9"/>
    </reaction>
</comment>
<evidence type="ECO:0000256" key="3">
    <source>
        <dbReference type="ARBA" id="ARBA00022576"/>
    </source>
</evidence>
<dbReference type="InterPro" id="IPR015421">
    <property type="entry name" value="PyrdxlP-dep_Trfase_major"/>
</dbReference>
<name>A0A6N2ZB70_9FIRM</name>
<evidence type="ECO:0000256" key="5">
    <source>
        <dbReference type="ARBA" id="ARBA00022898"/>
    </source>
</evidence>
<dbReference type="InterPro" id="IPR004839">
    <property type="entry name" value="Aminotransferase_I/II_large"/>
</dbReference>
<proteinExistence type="inferred from homology"/>
<dbReference type="GO" id="GO:0000105">
    <property type="term" value="P:L-histidine biosynthetic process"/>
    <property type="evidence" value="ECO:0007669"/>
    <property type="project" value="UniProtKB-UniRule"/>
</dbReference>
<dbReference type="InterPro" id="IPR050106">
    <property type="entry name" value="HistidinolP_aminotransfase"/>
</dbReference>
<comment type="pathway">
    <text evidence="6">Amino-acid biosynthesis; L-histidine biosynthesis; L-histidine from 5-phospho-alpha-D-ribose 1-diphosphate: step 7/9.</text>
</comment>
<dbReference type="PANTHER" id="PTHR43643">
    <property type="entry name" value="HISTIDINOL-PHOSPHATE AMINOTRANSFERASE 2"/>
    <property type="match status" value="1"/>
</dbReference>
<keyword evidence="4 6" id="KW-0808">Transferase</keyword>
<evidence type="ECO:0000256" key="6">
    <source>
        <dbReference type="HAMAP-Rule" id="MF_01023"/>
    </source>
</evidence>
<dbReference type="SUPFAM" id="SSF53383">
    <property type="entry name" value="PLP-dependent transferases"/>
    <property type="match status" value="1"/>
</dbReference>
<dbReference type="HAMAP" id="MF_01023">
    <property type="entry name" value="HisC_aminotrans_2"/>
    <property type="match status" value="1"/>
</dbReference>
<dbReference type="InterPro" id="IPR015424">
    <property type="entry name" value="PyrdxlP-dep_Trfase"/>
</dbReference>
<evidence type="ECO:0000256" key="1">
    <source>
        <dbReference type="ARBA" id="ARBA00001933"/>
    </source>
</evidence>
<organism evidence="8">
    <name type="scientific">Veillonella ratti</name>
    <dbReference type="NCBI Taxonomy" id="103892"/>
    <lineage>
        <taxon>Bacteria</taxon>
        <taxon>Bacillati</taxon>
        <taxon>Bacillota</taxon>
        <taxon>Negativicutes</taxon>
        <taxon>Veillonellales</taxon>
        <taxon>Veillonellaceae</taxon>
        <taxon>Veillonella</taxon>
    </lineage>
</organism>
<dbReference type="GO" id="GO:0030170">
    <property type="term" value="F:pyridoxal phosphate binding"/>
    <property type="evidence" value="ECO:0007669"/>
    <property type="project" value="InterPro"/>
</dbReference>
<comment type="similarity">
    <text evidence="6">Belongs to the class-II pyridoxal-phosphate-dependent aminotransferase family. Histidinol-phosphate aminotransferase subfamily.</text>
</comment>
<gene>
    <name evidence="6 8" type="primary">hisC</name>
    <name evidence="8" type="ORF">VRLFYP33_00474</name>
</gene>
<keyword evidence="5 6" id="KW-0663">Pyridoxal phosphate</keyword>
<dbReference type="RefSeq" id="WP_021840124.1">
    <property type="nucleotide sequence ID" value="NZ_CACRUX010000013.1"/>
</dbReference>
<dbReference type="GO" id="GO:0004400">
    <property type="term" value="F:histidinol-phosphate transaminase activity"/>
    <property type="evidence" value="ECO:0007669"/>
    <property type="project" value="UniProtKB-UniRule"/>
</dbReference>
<dbReference type="Pfam" id="PF00155">
    <property type="entry name" value="Aminotran_1_2"/>
    <property type="match status" value="1"/>
</dbReference>
<dbReference type="CDD" id="cd00609">
    <property type="entry name" value="AAT_like"/>
    <property type="match status" value="1"/>
</dbReference>
<comment type="cofactor">
    <cofactor evidence="1 6">
        <name>pyridoxal 5'-phosphate</name>
        <dbReference type="ChEBI" id="CHEBI:597326"/>
    </cofactor>
</comment>
<protein>
    <recommendedName>
        <fullName evidence="6">Histidinol-phosphate aminotransferase</fullName>
        <ecNumber evidence="6">2.6.1.9</ecNumber>
    </recommendedName>
    <alternativeName>
        <fullName evidence="6">Imidazole acetol-phosphate transaminase</fullName>
    </alternativeName>
</protein>
<dbReference type="InterPro" id="IPR005861">
    <property type="entry name" value="HisP_aminotrans"/>
</dbReference>
<reference evidence="8" key="1">
    <citation type="submission" date="2019-11" db="EMBL/GenBank/DDBJ databases">
        <authorList>
            <person name="Feng L."/>
        </authorList>
    </citation>
    <scope>NUCLEOTIDE SEQUENCE</scope>
    <source>
        <strain evidence="8">VrattiLFYP33</strain>
    </source>
</reference>
<dbReference type="EMBL" id="CACRUX010000013">
    <property type="protein sequence ID" value="VYT76421.1"/>
    <property type="molecule type" value="Genomic_DNA"/>
</dbReference>
<evidence type="ECO:0000259" key="7">
    <source>
        <dbReference type="Pfam" id="PF00155"/>
    </source>
</evidence>
<dbReference type="Gene3D" id="3.40.640.10">
    <property type="entry name" value="Type I PLP-dependent aspartate aminotransferase-like (Major domain)"/>
    <property type="match status" value="1"/>
</dbReference>